<sequence>EYSTLPNSIVLKRAGISSMYTILKQRCLHWFGHVVRMDDGRIPKDLLYDELVQRNCPRGRPQLRYKDICKRDLKVLGMNLNRWETLTSNRTVLRQKIMVYINLKRHLSNRQRKRGRHGNNETRGLGKKENTSVPSV</sequence>
<dbReference type="Proteomes" id="UP001142489">
    <property type="component" value="Unassembled WGS sequence"/>
</dbReference>
<dbReference type="EMBL" id="JAPFRF010000001">
    <property type="protein sequence ID" value="KAJ7345139.1"/>
    <property type="molecule type" value="Genomic_DNA"/>
</dbReference>
<evidence type="ECO:0000256" key="1">
    <source>
        <dbReference type="SAM" id="MobiDB-lite"/>
    </source>
</evidence>
<feature type="compositionally biased region" description="Basic residues" evidence="1">
    <location>
        <begin position="108"/>
        <end position="117"/>
    </location>
</feature>
<proteinExistence type="predicted"/>
<feature type="compositionally biased region" description="Basic and acidic residues" evidence="1">
    <location>
        <begin position="118"/>
        <end position="130"/>
    </location>
</feature>
<comment type="caution">
    <text evidence="2">The sequence shown here is derived from an EMBL/GenBank/DDBJ whole genome shotgun (WGS) entry which is preliminary data.</text>
</comment>
<feature type="non-terminal residue" evidence="2">
    <location>
        <position position="136"/>
    </location>
</feature>
<feature type="region of interest" description="Disordered" evidence="1">
    <location>
        <begin position="108"/>
        <end position="136"/>
    </location>
</feature>
<evidence type="ECO:0000313" key="3">
    <source>
        <dbReference type="Proteomes" id="UP001142489"/>
    </source>
</evidence>
<name>A0A9Q0Y6G9_9SAUR</name>
<reference evidence="2" key="1">
    <citation type="journal article" date="2023" name="DNA Res.">
        <title>Chromosome-level genome assembly of Phrynocephalus forsythii using third-generation DNA sequencing and Hi-C analysis.</title>
        <authorList>
            <person name="Qi Y."/>
            <person name="Zhao W."/>
            <person name="Zhao Y."/>
            <person name="Niu C."/>
            <person name="Cao S."/>
            <person name="Zhang Y."/>
        </authorList>
    </citation>
    <scope>NUCLEOTIDE SEQUENCE</scope>
    <source>
        <tissue evidence="2">Muscle</tissue>
    </source>
</reference>
<organism evidence="2 3">
    <name type="scientific">Phrynocephalus forsythii</name>
    <dbReference type="NCBI Taxonomy" id="171643"/>
    <lineage>
        <taxon>Eukaryota</taxon>
        <taxon>Metazoa</taxon>
        <taxon>Chordata</taxon>
        <taxon>Craniata</taxon>
        <taxon>Vertebrata</taxon>
        <taxon>Euteleostomi</taxon>
        <taxon>Lepidosauria</taxon>
        <taxon>Squamata</taxon>
        <taxon>Bifurcata</taxon>
        <taxon>Unidentata</taxon>
        <taxon>Episquamata</taxon>
        <taxon>Toxicofera</taxon>
        <taxon>Iguania</taxon>
        <taxon>Acrodonta</taxon>
        <taxon>Agamidae</taxon>
        <taxon>Agaminae</taxon>
        <taxon>Phrynocephalus</taxon>
    </lineage>
</organism>
<feature type="non-terminal residue" evidence="2">
    <location>
        <position position="1"/>
    </location>
</feature>
<keyword evidence="3" id="KW-1185">Reference proteome</keyword>
<evidence type="ECO:0000313" key="2">
    <source>
        <dbReference type="EMBL" id="KAJ7345139.1"/>
    </source>
</evidence>
<protein>
    <submittedName>
        <fullName evidence="2">Uncharacterized protein</fullName>
    </submittedName>
</protein>
<dbReference type="AlphaFoldDB" id="A0A9Q0Y6G9"/>
<dbReference type="OrthoDB" id="10063195at2759"/>
<accession>A0A9Q0Y6G9</accession>
<gene>
    <name evidence="2" type="ORF">JRQ81_001089</name>
</gene>